<dbReference type="InterPro" id="IPR002049">
    <property type="entry name" value="LE_dom"/>
</dbReference>
<dbReference type="SUPFAM" id="SSF57184">
    <property type="entry name" value="Growth factor receptor domain"/>
    <property type="match status" value="1"/>
</dbReference>
<evidence type="ECO:0000259" key="6">
    <source>
        <dbReference type="PROSITE" id="PS50026"/>
    </source>
</evidence>
<evidence type="ECO:0000256" key="4">
    <source>
        <dbReference type="PROSITE-ProRule" id="PRU00076"/>
    </source>
</evidence>
<comment type="similarity">
    <text evidence="1">Belongs to the CRELD family.</text>
</comment>
<comment type="caution">
    <text evidence="4">Lacks conserved residue(s) required for the propagation of feature annotation.</text>
</comment>
<dbReference type="OrthoDB" id="19903at2759"/>
<evidence type="ECO:0000256" key="2">
    <source>
        <dbReference type="ARBA" id="ARBA00022536"/>
    </source>
</evidence>
<dbReference type="PROSITE" id="PS50026">
    <property type="entry name" value="EGF_3"/>
    <property type="match status" value="1"/>
</dbReference>
<evidence type="ECO:0000313" key="8">
    <source>
        <dbReference type="Proteomes" id="UP001152888"/>
    </source>
</evidence>
<evidence type="ECO:0000256" key="3">
    <source>
        <dbReference type="ARBA" id="ARBA00023157"/>
    </source>
</evidence>
<reference evidence="7" key="1">
    <citation type="submission" date="2022-03" db="EMBL/GenBank/DDBJ databases">
        <authorList>
            <person name="Sayadi A."/>
        </authorList>
    </citation>
    <scope>NUCLEOTIDE SEQUENCE</scope>
</reference>
<dbReference type="EMBL" id="CAKOFQ010007898">
    <property type="protein sequence ID" value="CAH2009628.1"/>
    <property type="molecule type" value="Genomic_DNA"/>
</dbReference>
<dbReference type="GO" id="GO:0048731">
    <property type="term" value="P:system development"/>
    <property type="evidence" value="ECO:0007669"/>
    <property type="project" value="UniProtKB-ARBA"/>
</dbReference>
<feature type="domain" description="EGF-like" evidence="6">
    <location>
        <begin position="126"/>
        <end position="168"/>
    </location>
</feature>
<dbReference type="GO" id="GO:0048513">
    <property type="term" value="P:animal organ development"/>
    <property type="evidence" value="ECO:0007669"/>
    <property type="project" value="UniProtKB-ARBA"/>
</dbReference>
<keyword evidence="5" id="KW-0732">Signal</keyword>
<comment type="caution">
    <text evidence="7">The sequence shown here is derived from an EMBL/GenBank/DDBJ whole genome shotgun (WGS) entry which is preliminary data.</text>
</comment>
<evidence type="ECO:0000313" key="7">
    <source>
        <dbReference type="EMBL" id="CAH2009628.1"/>
    </source>
</evidence>
<dbReference type="PROSITE" id="PS01187">
    <property type="entry name" value="EGF_CA"/>
    <property type="match status" value="1"/>
</dbReference>
<dbReference type="SMART" id="SM00261">
    <property type="entry name" value="FU"/>
    <property type="match status" value="2"/>
</dbReference>
<feature type="signal peptide" evidence="5">
    <location>
        <begin position="1"/>
        <end position="22"/>
    </location>
</feature>
<organism evidence="7 8">
    <name type="scientific">Acanthoscelides obtectus</name>
    <name type="common">Bean weevil</name>
    <name type="synonym">Bruchus obtectus</name>
    <dbReference type="NCBI Taxonomy" id="200917"/>
    <lineage>
        <taxon>Eukaryota</taxon>
        <taxon>Metazoa</taxon>
        <taxon>Ecdysozoa</taxon>
        <taxon>Arthropoda</taxon>
        <taxon>Hexapoda</taxon>
        <taxon>Insecta</taxon>
        <taxon>Pterygota</taxon>
        <taxon>Neoptera</taxon>
        <taxon>Endopterygota</taxon>
        <taxon>Coleoptera</taxon>
        <taxon>Polyphaga</taxon>
        <taxon>Cucujiformia</taxon>
        <taxon>Chrysomeloidea</taxon>
        <taxon>Chrysomelidae</taxon>
        <taxon>Bruchinae</taxon>
        <taxon>Bruchini</taxon>
        <taxon>Acanthoscelides</taxon>
    </lineage>
</organism>
<dbReference type="InterPro" id="IPR001881">
    <property type="entry name" value="EGF-like_Ca-bd_dom"/>
</dbReference>
<gene>
    <name evidence="7" type="ORF">ACAOBT_LOCUS30998</name>
</gene>
<feature type="chain" id="PRO_5040167267" description="EGF-like domain-containing protein" evidence="5">
    <location>
        <begin position="23"/>
        <end position="356"/>
    </location>
</feature>
<dbReference type="InterPro" id="IPR006212">
    <property type="entry name" value="Furin_repeat"/>
</dbReference>
<dbReference type="InterPro" id="IPR018097">
    <property type="entry name" value="EGF_Ca-bd_CS"/>
</dbReference>
<dbReference type="PROSITE" id="PS00022">
    <property type="entry name" value="EGF_1"/>
    <property type="match status" value="1"/>
</dbReference>
<evidence type="ECO:0000256" key="5">
    <source>
        <dbReference type="SAM" id="SignalP"/>
    </source>
</evidence>
<evidence type="ECO:0000256" key="1">
    <source>
        <dbReference type="ARBA" id="ARBA00005897"/>
    </source>
</evidence>
<dbReference type="SMART" id="SM00179">
    <property type="entry name" value="EGF_CA"/>
    <property type="match status" value="1"/>
</dbReference>
<dbReference type="SMART" id="SM00181">
    <property type="entry name" value="EGF"/>
    <property type="match status" value="3"/>
</dbReference>
<protein>
    <recommendedName>
        <fullName evidence="6">EGF-like domain-containing protein</fullName>
    </recommendedName>
</protein>
<accession>A0A9P0M8U4</accession>
<dbReference type="GO" id="GO:0005509">
    <property type="term" value="F:calcium ion binding"/>
    <property type="evidence" value="ECO:0007669"/>
    <property type="project" value="InterPro"/>
</dbReference>
<name>A0A9P0M8U4_ACAOB</name>
<sequence length="356" mass="39679">MVCWKIASLCFIICVVSHQVLSKSNTTKENHLPPCRACRNFVESFKSAVQIVTNKTKDGKQAQFVEITKKLCTEQSDKLCEELMAKYSDKLEEWWIEGKEKHPNVESFICIETFEVCCPDLHYGPDCKPCLGYPNNVCNNNGKCKGSGTRKGNGGCLCDRGYTGEFCDKCSESHYEAYKDDKKLICAECHLSCEGLCTKAGPKGCAKCKPGFIMDKDKGCLDINECAARKRPCTPLQFCVNTEGDYRCLDCDRSCAGCSGDGPDMCIDCATGYEKKDKMCVDSSEQRRQNFVWYSRYLTYLGLCISTCIILNKNIYIAAVIGMCVGVYITVSEQTSSPTQNLEQQLADEIVNALNI</sequence>
<keyword evidence="8" id="KW-1185">Reference proteome</keyword>
<dbReference type="InterPro" id="IPR009030">
    <property type="entry name" value="Growth_fac_rcpt_cys_sf"/>
</dbReference>
<dbReference type="PROSITE" id="PS01248">
    <property type="entry name" value="EGF_LAM_1"/>
    <property type="match status" value="1"/>
</dbReference>
<feature type="disulfide bond" evidence="4">
    <location>
        <begin position="158"/>
        <end position="167"/>
    </location>
</feature>
<dbReference type="AlphaFoldDB" id="A0A9P0M8U4"/>
<keyword evidence="2 4" id="KW-0245">EGF-like domain</keyword>
<dbReference type="Proteomes" id="UP001152888">
    <property type="component" value="Unassembled WGS sequence"/>
</dbReference>
<proteinExistence type="inferred from homology"/>
<dbReference type="Gene3D" id="2.10.25.10">
    <property type="entry name" value="Laminin"/>
    <property type="match status" value="1"/>
</dbReference>
<keyword evidence="3 4" id="KW-1015">Disulfide bond</keyword>
<dbReference type="CDD" id="cd00064">
    <property type="entry name" value="FU"/>
    <property type="match status" value="1"/>
</dbReference>
<dbReference type="InterPro" id="IPR000742">
    <property type="entry name" value="EGF"/>
</dbReference>